<dbReference type="PANTHER" id="PTHR30349">
    <property type="entry name" value="PHAGE INTEGRASE-RELATED"/>
    <property type="match status" value="1"/>
</dbReference>
<dbReference type="GO" id="GO:0015074">
    <property type="term" value="P:DNA integration"/>
    <property type="evidence" value="ECO:0007669"/>
    <property type="project" value="UniProtKB-KW"/>
</dbReference>
<dbReference type="SUPFAM" id="SSF56349">
    <property type="entry name" value="DNA breaking-rejoining enzymes"/>
    <property type="match status" value="1"/>
</dbReference>
<gene>
    <name evidence="5" type="primary">xerC_4</name>
    <name evidence="5" type="ORF">NCTC13098_02834</name>
</gene>
<evidence type="ECO:0000256" key="2">
    <source>
        <dbReference type="ARBA" id="ARBA00023125"/>
    </source>
</evidence>
<keyword evidence="1" id="KW-0229">DNA integration</keyword>
<evidence type="ECO:0000256" key="1">
    <source>
        <dbReference type="ARBA" id="ARBA00022908"/>
    </source>
</evidence>
<evidence type="ECO:0000313" key="5">
    <source>
        <dbReference type="EMBL" id="VDR26483.1"/>
    </source>
</evidence>
<dbReference type="Gene3D" id="1.10.150.130">
    <property type="match status" value="1"/>
</dbReference>
<evidence type="ECO:0000313" key="6">
    <source>
        <dbReference type="Proteomes" id="UP000274346"/>
    </source>
</evidence>
<dbReference type="Gene3D" id="1.10.443.10">
    <property type="entry name" value="Intergrase catalytic core"/>
    <property type="match status" value="1"/>
</dbReference>
<dbReference type="KEGG" id="rtg:NCTC13098_02834"/>
<dbReference type="GO" id="GO:0006310">
    <property type="term" value="P:DNA recombination"/>
    <property type="evidence" value="ECO:0007669"/>
    <property type="project" value="UniProtKB-KW"/>
</dbReference>
<reference evidence="5 6" key="1">
    <citation type="submission" date="2018-12" db="EMBL/GenBank/DDBJ databases">
        <authorList>
            <consortium name="Pathogen Informatics"/>
        </authorList>
    </citation>
    <scope>NUCLEOTIDE SEQUENCE [LARGE SCALE GENOMIC DNA]</scope>
    <source>
        <strain evidence="5 6">NCTC13098</strain>
    </source>
</reference>
<evidence type="ECO:0000256" key="3">
    <source>
        <dbReference type="ARBA" id="ARBA00023172"/>
    </source>
</evidence>
<dbReference type="EMBL" id="LR131271">
    <property type="protein sequence ID" value="VDR26483.1"/>
    <property type="molecule type" value="Genomic_DNA"/>
</dbReference>
<dbReference type="InterPro" id="IPR002104">
    <property type="entry name" value="Integrase_catalytic"/>
</dbReference>
<dbReference type="PROSITE" id="PS51898">
    <property type="entry name" value="TYR_RECOMBINASE"/>
    <property type="match status" value="1"/>
</dbReference>
<dbReference type="CDD" id="cd00796">
    <property type="entry name" value="INT_Rci_Hp1_C"/>
    <property type="match status" value="1"/>
</dbReference>
<dbReference type="AlphaFoldDB" id="A0A3P8M2S8"/>
<dbReference type="InterPro" id="IPR050090">
    <property type="entry name" value="Tyrosine_recombinase_XerCD"/>
</dbReference>
<name>A0A3P8M2S8_RAOTE</name>
<sequence>MSIKSLKDGYMVDMRPQGREGRRIRKKFPTKSEAQQYERWILSSQHSKGWLDRAPDKRPFSELIELWWRIKGQTMKSGESTRRKLERVDEAMGYPTTDKVNKSTWADYRAGRYAAGIKAKTLNREQETLSSLFGTLIETGNYHHENPFKGVSPLKVHAHEMGYLLKSQIKQLLATLPEPENLAARLSLATGARWGEVVKLRRTHLAHSKALFINTKNSKNRTVPVSNTLFDELCERGTGDIFADVDYELLRRTIKQVAPDLPDGQGVHVLRHTFASHFMMNGGNILTLQKILGHSNIQQTMVYAHLAPDYLQDAVRFNPLEN</sequence>
<organism evidence="5 6">
    <name type="scientific">Raoultella terrigena</name>
    <name type="common">Klebsiella terrigena</name>
    <dbReference type="NCBI Taxonomy" id="577"/>
    <lineage>
        <taxon>Bacteria</taxon>
        <taxon>Pseudomonadati</taxon>
        <taxon>Pseudomonadota</taxon>
        <taxon>Gammaproteobacteria</taxon>
        <taxon>Enterobacterales</taxon>
        <taxon>Enterobacteriaceae</taxon>
        <taxon>Klebsiella/Raoultella group</taxon>
        <taxon>Raoultella</taxon>
    </lineage>
</organism>
<dbReference type="InterPro" id="IPR057084">
    <property type="entry name" value="Int_N"/>
</dbReference>
<keyword evidence="2" id="KW-0238">DNA-binding</keyword>
<dbReference type="GO" id="GO:0003677">
    <property type="term" value="F:DNA binding"/>
    <property type="evidence" value="ECO:0007669"/>
    <property type="project" value="UniProtKB-KW"/>
</dbReference>
<evidence type="ECO:0000259" key="4">
    <source>
        <dbReference type="PROSITE" id="PS51898"/>
    </source>
</evidence>
<keyword evidence="3" id="KW-0233">DNA recombination</keyword>
<dbReference type="Pfam" id="PF24624">
    <property type="entry name" value="Int_N"/>
    <property type="match status" value="1"/>
</dbReference>
<dbReference type="Pfam" id="PF00589">
    <property type="entry name" value="Phage_integrase"/>
    <property type="match status" value="1"/>
</dbReference>
<dbReference type="InterPro" id="IPR011010">
    <property type="entry name" value="DNA_brk_join_enz"/>
</dbReference>
<dbReference type="PANTHER" id="PTHR30349:SF93">
    <property type="entry name" value="FELS-2 PROPHAGE PROTEIN"/>
    <property type="match status" value="1"/>
</dbReference>
<accession>A0A3P8M2S8</accession>
<dbReference type="InterPro" id="IPR013762">
    <property type="entry name" value="Integrase-like_cat_sf"/>
</dbReference>
<feature type="domain" description="Tyr recombinase" evidence="4">
    <location>
        <begin position="159"/>
        <end position="316"/>
    </location>
</feature>
<proteinExistence type="predicted"/>
<dbReference type="InterPro" id="IPR010998">
    <property type="entry name" value="Integrase_recombinase_N"/>
</dbReference>
<protein>
    <submittedName>
        <fullName evidence="5">Tyrosine recombinase XerC</fullName>
    </submittedName>
</protein>
<dbReference type="Proteomes" id="UP000274346">
    <property type="component" value="Chromosome"/>
</dbReference>